<protein>
    <submittedName>
        <fullName evidence="2">Uncharacterized protein</fullName>
    </submittedName>
</protein>
<dbReference type="BioCyc" id="KPNE507522:GI0B-3315-MONOMER"/>
<dbReference type="KEGG" id="kpe:KPK_3330"/>
<keyword evidence="1" id="KW-0472">Membrane</keyword>
<sequence>MANSEGATMQLLDLFAGLLWLSSVIFLLYLLDVVITRYLYRK</sequence>
<evidence type="ECO:0000256" key="1">
    <source>
        <dbReference type="SAM" id="Phobius"/>
    </source>
</evidence>
<proteinExistence type="predicted"/>
<keyword evidence="1" id="KW-0812">Transmembrane</keyword>
<organism evidence="2 3">
    <name type="scientific">Klebsiella variicola (strain 342)</name>
    <name type="common">Klebsiella pneumoniae</name>
    <dbReference type="NCBI Taxonomy" id="507522"/>
    <lineage>
        <taxon>Bacteria</taxon>
        <taxon>Pseudomonadati</taxon>
        <taxon>Pseudomonadota</taxon>
        <taxon>Gammaproteobacteria</taxon>
        <taxon>Enterobacterales</taxon>
        <taxon>Enterobacteriaceae</taxon>
        <taxon>Klebsiella/Raoultella group</taxon>
        <taxon>Klebsiella</taxon>
        <taxon>Klebsiella pneumoniae complex</taxon>
    </lineage>
</organism>
<accession>B5XSF5</accession>
<feature type="transmembrane region" description="Helical" evidence="1">
    <location>
        <begin position="18"/>
        <end position="40"/>
    </location>
</feature>
<reference evidence="2 3" key="1">
    <citation type="journal article" date="2008" name="PLoS Genet.">
        <title>Complete genome sequence of the N2-fixing broad host range endophyte Klebsiella pneumoniae 342 and virulence predictions verified in mice.</title>
        <authorList>
            <person name="Fouts D.E."/>
            <person name="Tyler H.L."/>
            <person name="DeBoy R.T."/>
            <person name="Daugherty S."/>
            <person name="Ren Q."/>
            <person name="Badger J.H."/>
            <person name="Durkin A.S."/>
            <person name="Huot H."/>
            <person name="Shrivastava S."/>
            <person name="Kothari S."/>
            <person name="Dodson R.J."/>
            <person name="Mohamoud Y."/>
            <person name="Khouri H."/>
            <person name="Roesch L.F."/>
            <person name="Krogfelt K.A."/>
            <person name="Struve C."/>
            <person name="Triplett E.W."/>
            <person name="Methe B.A."/>
        </authorList>
    </citation>
    <scope>NUCLEOTIDE SEQUENCE [LARGE SCALE GENOMIC DNA]</scope>
    <source>
        <strain evidence="2 3">342</strain>
    </source>
</reference>
<evidence type="ECO:0000313" key="3">
    <source>
        <dbReference type="Proteomes" id="UP000001734"/>
    </source>
</evidence>
<dbReference type="EMBL" id="CP000964">
    <property type="protein sequence ID" value="ACI10291.1"/>
    <property type="molecule type" value="Genomic_DNA"/>
</dbReference>
<dbReference type="Proteomes" id="UP000001734">
    <property type="component" value="Chromosome"/>
</dbReference>
<dbReference type="AlphaFoldDB" id="B5XSF5"/>
<gene>
    <name evidence="2" type="ordered locus">KPK_3330</name>
</gene>
<keyword evidence="1" id="KW-1133">Transmembrane helix</keyword>
<name>B5XSF5_KLEV3</name>
<dbReference type="HOGENOM" id="CLU_3252917_0_0_6"/>
<evidence type="ECO:0000313" key="2">
    <source>
        <dbReference type="EMBL" id="ACI10291.1"/>
    </source>
</evidence>